<dbReference type="SMART" id="SM00445">
    <property type="entry name" value="LINK"/>
    <property type="match status" value="1"/>
</dbReference>
<evidence type="ECO:0000256" key="20">
    <source>
        <dbReference type="ARBA" id="ARBA00031179"/>
    </source>
</evidence>
<feature type="signal peptide" evidence="27">
    <location>
        <begin position="1"/>
        <end position="18"/>
    </location>
</feature>
<feature type="disulfide bond" evidence="24">
    <location>
        <begin position="77"/>
        <end position="98"/>
    </location>
</feature>
<comment type="caution">
    <text evidence="24">Lacks conserved residue(s) required for the propagation of feature annotation.</text>
</comment>
<dbReference type="SUPFAM" id="SSF56436">
    <property type="entry name" value="C-type lectin-like"/>
    <property type="match status" value="1"/>
</dbReference>
<dbReference type="Pfam" id="PF00193">
    <property type="entry name" value="Xlink"/>
    <property type="match status" value="1"/>
</dbReference>
<evidence type="ECO:0000256" key="5">
    <source>
        <dbReference type="ARBA" id="ARBA00022475"/>
    </source>
</evidence>
<feature type="transmembrane region" description="Helical" evidence="26">
    <location>
        <begin position="264"/>
        <end position="285"/>
    </location>
</feature>
<evidence type="ECO:0000256" key="3">
    <source>
        <dbReference type="ARBA" id="ARBA00004613"/>
    </source>
</evidence>
<feature type="domain" description="Link" evidence="28">
    <location>
        <begin position="32"/>
        <end position="123"/>
    </location>
</feature>
<dbReference type="PANTHER" id="PTHR10225">
    <property type="entry name" value="HYALURONAN RECEPTOR"/>
    <property type="match status" value="1"/>
</dbReference>
<dbReference type="GO" id="GO:0070374">
    <property type="term" value="P:positive regulation of ERK1 and ERK2 cascade"/>
    <property type="evidence" value="ECO:0007669"/>
    <property type="project" value="TreeGrafter"/>
</dbReference>
<keyword evidence="16" id="KW-0325">Glycoprotein</keyword>
<evidence type="ECO:0000256" key="2">
    <source>
        <dbReference type="ARBA" id="ARBA00004251"/>
    </source>
</evidence>
<dbReference type="InterPro" id="IPR043210">
    <property type="entry name" value="CD44_antigen-like"/>
</dbReference>
<name>A0A4Z2C8T0_9TELE</name>
<evidence type="ECO:0000256" key="27">
    <source>
        <dbReference type="SAM" id="SignalP"/>
    </source>
</evidence>
<dbReference type="GO" id="GO:0007155">
    <property type="term" value="P:cell adhesion"/>
    <property type="evidence" value="ECO:0007669"/>
    <property type="project" value="UniProtKB-KW"/>
</dbReference>
<dbReference type="PRINTS" id="PR00658">
    <property type="entry name" value="CD44"/>
</dbReference>
<accession>A0A4Z2C8T0</accession>
<dbReference type="Proteomes" id="UP000516260">
    <property type="component" value="Chromosome 12"/>
</dbReference>
<evidence type="ECO:0000256" key="4">
    <source>
        <dbReference type="ARBA" id="ARBA00020474"/>
    </source>
</evidence>
<dbReference type="InterPro" id="IPR001231">
    <property type="entry name" value="CD44_antigen"/>
</dbReference>
<keyword evidence="7" id="KW-0597">Phosphoprotein</keyword>
<evidence type="ECO:0000256" key="1">
    <source>
        <dbReference type="ARBA" id="ARBA00004105"/>
    </source>
</evidence>
<keyword evidence="13 26" id="KW-0472">Membrane</keyword>
<feature type="region of interest" description="Disordered" evidence="25">
    <location>
        <begin position="134"/>
        <end position="260"/>
    </location>
</feature>
<protein>
    <recommendedName>
        <fullName evidence="4">CD44 antigen</fullName>
    </recommendedName>
    <alternativeName>
        <fullName evidence="22">GP90 lymphocyte homing/adhesion receptor</fullName>
    </alternativeName>
    <alternativeName>
        <fullName evidence="21">HUTCH-I</fullName>
    </alternativeName>
    <alternativeName>
        <fullName evidence="23">Hermes antigen</fullName>
    </alternativeName>
    <alternativeName>
        <fullName evidence="20">Hyaluronate receptor</fullName>
    </alternativeName>
    <alternativeName>
        <fullName evidence="18">Phagocytic glycoprotein 1</fullName>
    </alternativeName>
    <alternativeName>
        <fullName evidence="19">Phagocytic glycoprotein I</fullName>
    </alternativeName>
</protein>
<evidence type="ECO:0000256" key="6">
    <source>
        <dbReference type="ARBA" id="ARBA00022525"/>
    </source>
</evidence>
<evidence type="ECO:0000256" key="16">
    <source>
        <dbReference type="ARBA" id="ARBA00023180"/>
    </source>
</evidence>
<keyword evidence="14 24" id="KW-1015">Disulfide bond</keyword>
<dbReference type="GO" id="GO:0005540">
    <property type="term" value="F:hyaluronic acid binding"/>
    <property type="evidence" value="ECO:0007669"/>
    <property type="project" value="InterPro"/>
</dbReference>
<dbReference type="PANTHER" id="PTHR10225:SF6">
    <property type="entry name" value="CD44 ANTIGEN"/>
    <property type="match status" value="1"/>
</dbReference>
<feature type="chain" id="PRO_5021290157" description="CD44 antigen" evidence="27">
    <location>
        <begin position="19"/>
        <end position="359"/>
    </location>
</feature>
<evidence type="ECO:0000256" key="12">
    <source>
        <dbReference type="ARBA" id="ARBA00022989"/>
    </source>
</evidence>
<dbReference type="GO" id="GO:0016323">
    <property type="term" value="C:basolateral plasma membrane"/>
    <property type="evidence" value="ECO:0007669"/>
    <property type="project" value="TreeGrafter"/>
</dbReference>
<reference evidence="29 30" key="1">
    <citation type="submission" date="2019-04" db="EMBL/GenBank/DDBJ databases">
        <title>The sequence and de novo assembly of Takifugu bimaculatus genome using PacBio and Hi-C technologies.</title>
        <authorList>
            <person name="Xu P."/>
            <person name="Liu B."/>
            <person name="Zhou Z."/>
        </authorList>
    </citation>
    <scope>NUCLEOTIDE SEQUENCE [LARGE SCALE GENOMIC DNA]</scope>
    <source>
        <strain evidence="29">TB-2018</strain>
        <tissue evidence="29">Muscle</tissue>
    </source>
</reference>
<proteinExistence type="predicted"/>
<keyword evidence="30" id="KW-1185">Reference proteome</keyword>
<keyword evidence="11" id="KW-0654">Proteoglycan</keyword>
<dbReference type="GO" id="GO:0006954">
    <property type="term" value="P:inflammatory response"/>
    <property type="evidence" value="ECO:0007669"/>
    <property type="project" value="TreeGrafter"/>
</dbReference>
<evidence type="ECO:0000313" key="30">
    <source>
        <dbReference type="Proteomes" id="UP000516260"/>
    </source>
</evidence>
<dbReference type="AlphaFoldDB" id="A0A4Z2C8T0"/>
<evidence type="ECO:0000256" key="25">
    <source>
        <dbReference type="SAM" id="MobiDB-lite"/>
    </source>
</evidence>
<evidence type="ECO:0000256" key="24">
    <source>
        <dbReference type="PROSITE-ProRule" id="PRU00323"/>
    </source>
</evidence>
<organism evidence="29 30">
    <name type="scientific">Takifugu bimaculatus</name>
    <dbReference type="NCBI Taxonomy" id="433685"/>
    <lineage>
        <taxon>Eukaryota</taxon>
        <taxon>Metazoa</taxon>
        <taxon>Chordata</taxon>
        <taxon>Craniata</taxon>
        <taxon>Vertebrata</taxon>
        <taxon>Euteleostomi</taxon>
        <taxon>Actinopterygii</taxon>
        <taxon>Neopterygii</taxon>
        <taxon>Teleostei</taxon>
        <taxon>Neoteleostei</taxon>
        <taxon>Acanthomorphata</taxon>
        <taxon>Eupercaria</taxon>
        <taxon>Tetraodontiformes</taxon>
        <taxon>Tetradontoidea</taxon>
        <taxon>Tetraodontidae</taxon>
        <taxon>Takifugu</taxon>
    </lineage>
</organism>
<evidence type="ECO:0000256" key="15">
    <source>
        <dbReference type="ARBA" id="ARBA00023170"/>
    </source>
</evidence>
<dbReference type="GO" id="GO:0004896">
    <property type="term" value="F:cytokine receptor activity"/>
    <property type="evidence" value="ECO:0007669"/>
    <property type="project" value="TreeGrafter"/>
</dbReference>
<comment type="caution">
    <text evidence="29">The sequence shown here is derived from an EMBL/GenBank/DDBJ whole genome shotgun (WGS) entry which is preliminary data.</text>
</comment>
<dbReference type="InterPro" id="IPR016187">
    <property type="entry name" value="CTDL_fold"/>
</dbReference>
<sequence>MWTLLLGVTFGLLASSRSEQLKVNARSCSYARVFHVEGESRHSLNFDMAQTVCEQLNTTLASAEQAKEAFTANMETCRYGWINNISIAILRHTPHQNCAKNMTGFIILSHVKAEEKFDALCYDENVGPEENCDEAFQNASLGPSDQDSDDELTPTLSATSPPTDPDATDDNITQRVPLIDFDQSTGSGMLPFPEEADPTPTPPVGDPKEVQPTAKNDPQSEPPAPKGSDVTPEPPIPRDPKGKGRVQGPDGPEPKKQEDSSTNWLVITLTILAVLAILLVCVAVAKRKRWCGKRQTLMITSKDGGEGNGATALASSSQAQEREQEMVTLMNKEKIQENGNTEEFTVIKLEETADKDQLA</sequence>
<gene>
    <name evidence="29" type="ORF">fugu_011814</name>
</gene>
<keyword evidence="9 27" id="KW-0732">Signal</keyword>
<evidence type="ECO:0000256" key="14">
    <source>
        <dbReference type="ARBA" id="ARBA00023157"/>
    </source>
</evidence>
<dbReference type="Gene3D" id="3.10.100.10">
    <property type="entry name" value="Mannose-Binding Protein A, subunit A"/>
    <property type="match status" value="1"/>
</dbReference>
<dbReference type="InterPro" id="IPR016186">
    <property type="entry name" value="C-type_lectin-like/link_sf"/>
</dbReference>
<dbReference type="PROSITE" id="PS50963">
    <property type="entry name" value="LINK_2"/>
    <property type="match status" value="1"/>
</dbReference>
<dbReference type="GO" id="GO:0035692">
    <property type="term" value="C:macrophage migration inhibitory factor receptor complex"/>
    <property type="evidence" value="ECO:0007669"/>
    <property type="project" value="TreeGrafter"/>
</dbReference>
<dbReference type="GO" id="GO:0005576">
    <property type="term" value="C:extracellular region"/>
    <property type="evidence" value="ECO:0007669"/>
    <property type="project" value="UniProtKB-SubCell"/>
</dbReference>
<evidence type="ECO:0000313" key="29">
    <source>
        <dbReference type="EMBL" id="TNN00568.1"/>
    </source>
</evidence>
<evidence type="ECO:0000256" key="7">
    <source>
        <dbReference type="ARBA" id="ARBA00022553"/>
    </source>
</evidence>
<keyword evidence="10" id="KW-0130">Cell adhesion</keyword>
<evidence type="ECO:0000256" key="26">
    <source>
        <dbReference type="SAM" id="Phobius"/>
    </source>
</evidence>
<evidence type="ECO:0000256" key="23">
    <source>
        <dbReference type="ARBA" id="ARBA00032917"/>
    </source>
</evidence>
<evidence type="ECO:0000256" key="9">
    <source>
        <dbReference type="ARBA" id="ARBA00022729"/>
    </source>
</evidence>
<dbReference type="GO" id="GO:0005902">
    <property type="term" value="C:microvillus"/>
    <property type="evidence" value="ECO:0007669"/>
    <property type="project" value="UniProtKB-SubCell"/>
</dbReference>
<evidence type="ECO:0000256" key="21">
    <source>
        <dbReference type="ARBA" id="ARBA00031823"/>
    </source>
</evidence>
<dbReference type="InterPro" id="IPR000538">
    <property type="entry name" value="Link_dom"/>
</dbReference>
<evidence type="ECO:0000256" key="22">
    <source>
        <dbReference type="ARBA" id="ARBA00032514"/>
    </source>
</evidence>
<evidence type="ECO:0000256" key="10">
    <source>
        <dbReference type="ARBA" id="ARBA00022889"/>
    </source>
</evidence>
<comment type="subcellular location">
    <subcellularLocation>
        <location evidence="2">Cell membrane</location>
        <topology evidence="2">Single-pass type I membrane protein</topology>
    </subcellularLocation>
    <subcellularLocation>
        <location evidence="1">Cell projection</location>
        <location evidence="1">Microvillus</location>
    </subcellularLocation>
    <subcellularLocation>
        <location evidence="3">Secreted</location>
    </subcellularLocation>
</comment>
<keyword evidence="8 26" id="KW-0812">Transmembrane</keyword>
<evidence type="ECO:0000256" key="11">
    <source>
        <dbReference type="ARBA" id="ARBA00022974"/>
    </source>
</evidence>
<keyword evidence="15" id="KW-0675">Receptor</keyword>
<evidence type="ECO:0000259" key="28">
    <source>
        <dbReference type="PROSITE" id="PS50963"/>
    </source>
</evidence>
<keyword evidence="6" id="KW-0964">Secreted</keyword>
<evidence type="ECO:0000256" key="13">
    <source>
        <dbReference type="ARBA" id="ARBA00023136"/>
    </source>
</evidence>
<keyword evidence="12 26" id="KW-1133">Transmembrane helix</keyword>
<evidence type="ECO:0000256" key="17">
    <source>
        <dbReference type="ARBA" id="ARBA00023273"/>
    </source>
</evidence>
<keyword evidence="17" id="KW-0966">Cell projection</keyword>
<keyword evidence="5" id="KW-1003">Cell membrane</keyword>
<evidence type="ECO:0000256" key="19">
    <source>
        <dbReference type="ARBA" id="ARBA00029928"/>
    </source>
</evidence>
<dbReference type="EMBL" id="SWLE01000004">
    <property type="protein sequence ID" value="TNN00568.1"/>
    <property type="molecule type" value="Genomic_DNA"/>
</dbReference>
<evidence type="ECO:0000256" key="18">
    <source>
        <dbReference type="ARBA" id="ARBA00029917"/>
    </source>
</evidence>
<evidence type="ECO:0000256" key="8">
    <source>
        <dbReference type="ARBA" id="ARBA00022692"/>
    </source>
</evidence>